<reference evidence="4" key="1">
    <citation type="journal article" date="2017" name="Genome Biol.">
        <title>Comparative genomics reveals high biological diversity and specific adaptations in the industrially and medically important fungal genus Aspergillus.</title>
        <authorList>
            <person name="de Vries R.P."/>
            <person name="Riley R."/>
            <person name="Wiebenga A."/>
            <person name="Aguilar-Osorio G."/>
            <person name="Amillis S."/>
            <person name="Uchima C.A."/>
            <person name="Anderluh G."/>
            <person name="Asadollahi M."/>
            <person name="Askin M."/>
            <person name="Barry K."/>
            <person name="Battaglia E."/>
            <person name="Bayram O."/>
            <person name="Benocci T."/>
            <person name="Braus-Stromeyer S.A."/>
            <person name="Caldana C."/>
            <person name="Canovas D."/>
            <person name="Cerqueira G.C."/>
            <person name="Chen F."/>
            <person name="Chen W."/>
            <person name="Choi C."/>
            <person name="Clum A."/>
            <person name="Dos Santos R.A."/>
            <person name="Damasio A.R."/>
            <person name="Diallinas G."/>
            <person name="Emri T."/>
            <person name="Fekete E."/>
            <person name="Flipphi M."/>
            <person name="Freyberg S."/>
            <person name="Gallo A."/>
            <person name="Gournas C."/>
            <person name="Habgood R."/>
            <person name="Hainaut M."/>
            <person name="Harispe M.L."/>
            <person name="Henrissat B."/>
            <person name="Hilden K.S."/>
            <person name="Hope R."/>
            <person name="Hossain A."/>
            <person name="Karabika E."/>
            <person name="Karaffa L."/>
            <person name="Karanyi Z."/>
            <person name="Krasevec N."/>
            <person name="Kuo A."/>
            <person name="Kusch H."/>
            <person name="LaButti K."/>
            <person name="Lagendijk E.L."/>
            <person name="Lapidus A."/>
            <person name="Levasseur A."/>
            <person name="Lindquist E."/>
            <person name="Lipzen A."/>
            <person name="Logrieco A.F."/>
            <person name="MacCabe A."/>
            <person name="Maekelae M.R."/>
            <person name="Malavazi I."/>
            <person name="Melin P."/>
            <person name="Meyer V."/>
            <person name="Mielnichuk N."/>
            <person name="Miskei M."/>
            <person name="Molnar A.P."/>
            <person name="Mule G."/>
            <person name="Ngan C.Y."/>
            <person name="Orejas M."/>
            <person name="Orosz E."/>
            <person name="Ouedraogo J.P."/>
            <person name="Overkamp K.M."/>
            <person name="Park H.-S."/>
            <person name="Perrone G."/>
            <person name="Piumi F."/>
            <person name="Punt P.J."/>
            <person name="Ram A.F."/>
            <person name="Ramon A."/>
            <person name="Rauscher S."/>
            <person name="Record E."/>
            <person name="Riano-Pachon D.M."/>
            <person name="Robert V."/>
            <person name="Roehrig J."/>
            <person name="Ruller R."/>
            <person name="Salamov A."/>
            <person name="Salih N.S."/>
            <person name="Samson R.A."/>
            <person name="Sandor E."/>
            <person name="Sanguinetti M."/>
            <person name="Schuetze T."/>
            <person name="Sepcic K."/>
            <person name="Shelest E."/>
            <person name="Sherlock G."/>
            <person name="Sophianopoulou V."/>
            <person name="Squina F.M."/>
            <person name="Sun H."/>
            <person name="Susca A."/>
            <person name="Todd R.B."/>
            <person name="Tsang A."/>
            <person name="Unkles S.E."/>
            <person name="van de Wiele N."/>
            <person name="van Rossen-Uffink D."/>
            <person name="Oliveira J.V."/>
            <person name="Vesth T.C."/>
            <person name="Visser J."/>
            <person name="Yu J.-H."/>
            <person name="Zhou M."/>
            <person name="Andersen M.R."/>
            <person name="Archer D.B."/>
            <person name="Baker S.E."/>
            <person name="Benoit I."/>
            <person name="Brakhage A.A."/>
            <person name="Braus G.H."/>
            <person name="Fischer R."/>
            <person name="Frisvad J.C."/>
            <person name="Goldman G.H."/>
            <person name="Houbraken J."/>
            <person name="Oakley B."/>
            <person name="Pocsi I."/>
            <person name="Scazzocchio C."/>
            <person name="Seiboth B."/>
            <person name="vanKuyk P.A."/>
            <person name="Wortman J."/>
            <person name="Dyer P.S."/>
            <person name="Grigoriev I.V."/>
        </authorList>
    </citation>
    <scope>NUCLEOTIDE SEQUENCE [LARGE SCALE GENOMIC DNA]</scope>
    <source>
        <strain evidence="4">CBS 506.65</strain>
    </source>
</reference>
<proteinExistence type="predicted"/>
<dbReference type="GeneID" id="34611608"/>
<feature type="region of interest" description="Disordered" evidence="1">
    <location>
        <begin position="1"/>
        <end position="35"/>
    </location>
</feature>
<gene>
    <name evidence="3" type="ORF">ASPZODRAFT_1460954</name>
</gene>
<feature type="transmembrane region" description="Helical" evidence="2">
    <location>
        <begin position="76"/>
        <end position="96"/>
    </location>
</feature>
<dbReference type="AlphaFoldDB" id="A0A1L9SQ23"/>
<keyword evidence="4" id="KW-1185">Reference proteome</keyword>
<dbReference type="VEuPathDB" id="FungiDB:ASPZODRAFT_1460954"/>
<organism evidence="3 4">
    <name type="scientific">Penicilliopsis zonata CBS 506.65</name>
    <dbReference type="NCBI Taxonomy" id="1073090"/>
    <lineage>
        <taxon>Eukaryota</taxon>
        <taxon>Fungi</taxon>
        <taxon>Dikarya</taxon>
        <taxon>Ascomycota</taxon>
        <taxon>Pezizomycotina</taxon>
        <taxon>Eurotiomycetes</taxon>
        <taxon>Eurotiomycetidae</taxon>
        <taxon>Eurotiales</taxon>
        <taxon>Aspergillaceae</taxon>
        <taxon>Penicilliopsis</taxon>
    </lineage>
</organism>
<accession>A0A1L9SQ23</accession>
<evidence type="ECO:0000256" key="1">
    <source>
        <dbReference type="SAM" id="MobiDB-lite"/>
    </source>
</evidence>
<dbReference type="EMBL" id="KV878338">
    <property type="protein sequence ID" value="OJJ49349.1"/>
    <property type="molecule type" value="Genomic_DNA"/>
</dbReference>
<keyword evidence="2" id="KW-0472">Membrane</keyword>
<evidence type="ECO:0000313" key="3">
    <source>
        <dbReference type="EMBL" id="OJJ49349.1"/>
    </source>
</evidence>
<evidence type="ECO:0000313" key="4">
    <source>
        <dbReference type="Proteomes" id="UP000184188"/>
    </source>
</evidence>
<name>A0A1L9SQ23_9EURO</name>
<keyword evidence="2" id="KW-1133">Transmembrane helix</keyword>
<evidence type="ECO:0000256" key="2">
    <source>
        <dbReference type="SAM" id="Phobius"/>
    </source>
</evidence>
<sequence length="104" mass="12046">MIALGDRVESPPVKPSNKITLPPDRVSKRKRKKRRWKHKRIEVSKIFDKAAGGINLVPNKSKEKIHIMRGKDGRVVGWYFFFGGFFRFFLSLLFALDCVRVISS</sequence>
<dbReference type="RefSeq" id="XP_022583859.1">
    <property type="nucleotide sequence ID" value="XM_022725143.1"/>
</dbReference>
<dbReference type="Proteomes" id="UP000184188">
    <property type="component" value="Unassembled WGS sequence"/>
</dbReference>
<protein>
    <submittedName>
        <fullName evidence="3">Uncharacterized protein</fullName>
    </submittedName>
</protein>
<keyword evidence="2" id="KW-0812">Transmembrane</keyword>